<keyword evidence="2" id="KW-1185">Reference proteome</keyword>
<gene>
    <name evidence="1" type="ORF">V6N11_001868</name>
</gene>
<dbReference type="Proteomes" id="UP001396334">
    <property type="component" value="Unassembled WGS sequence"/>
</dbReference>
<evidence type="ECO:0000313" key="2">
    <source>
        <dbReference type="Proteomes" id="UP001396334"/>
    </source>
</evidence>
<comment type="caution">
    <text evidence="1">The sequence shown here is derived from an EMBL/GenBank/DDBJ whole genome shotgun (WGS) entry which is preliminary data.</text>
</comment>
<name>A0ABR2QTT5_9ROSI</name>
<accession>A0ABR2QTT5</accession>
<dbReference type="EMBL" id="JBBPBN010000031">
    <property type="protein sequence ID" value="KAK9004054.1"/>
    <property type="molecule type" value="Genomic_DNA"/>
</dbReference>
<evidence type="ECO:0000313" key="1">
    <source>
        <dbReference type="EMBL" id="KAK9004054.1"/>
    </source>
</evidence>
<organism evidence="1 2">
    <name type="scientific">Hibiscus sabdariffa</name>
    <name type="common">roselle</name>
    <dbReference type="NCBI Taxonomy" id="183260"/>
    <lineage>
        <taxon>Eukaryota</taxon>
        <taxon>Viridiplantae</taxon>
        <taxon>Streptophyta</taxon>
        <taxon>Embryophyta</taxon>
        <taxon>Tracheophyta</taxon>
        <taxon>Spermatophyta</taxon>
        <taxon>Magnoliopsida</taxon>
        <taxon>eudicotyledons</taxon>
        <taxon>Gunneridae</taxon>
        <taxon>Pentapetalae</taxon>
        <taxon>rosids</taxon>
        <taxon>malvids</taxon>
        <taxon>Malvales</taxon>
        <taxon>Malvaceae</taxon>
        <taxon>Malvoideae</taxon>
        <taxon>Hibiscus</taxon>
    </lineage>
</organism>
<protein>
    <recommendedName>
        <fullName evidence="3">RNase H type-1 domain-containing protein</fullName>
    </recommendedName>
</protein>
<evidence type="ECO:0008006" key="3">
    <source>
        <dbReference type="Google" id="ProtNLM"/>
    </source>
</evidence>
<reference evidence="1 2" key="1">
    <citation type="journal article" date="2024" name="G3 (Bethesda)">
        <title>Genome assembly of Hibiscus sabdariffa L. provides insights into metabolisms of medicinal natural products.</title>
        <authorList>
            <person name="Kim T."/>
        </authorList>
    </citation>
    <scope>NUCLEOTIDE SEQUENCE [LARGE SCALE GENOMIC DNA]</scope>
    <source>
        <strain evidence="1">TK-2024</strain>
        <tissue evidence="1">Old leaves</tissue>
    </source>
</reference>
<proteinExistence type="predicted"/>
<sequence>MYQNFDPDLFHHEEILARGNRLVTEYAHAFTFSPRQTNPVSDSLVKSIFEWTRRDWKLVVRHVARDRNHLADRIAALGRTSSRSGELLPNPPTTLIALVEEDKECDLVDLDMSEWFRAANTKCFNLIDGPGG</sequence>